<geneLocation type="plasmid" evidence="4 5">
    <name>pHsw1</name>
</geneLocation>
<dbReference type="EMBL" id="CP007144">
    <property type="protein sequence ID" value="AHJ95396.1"/>
    <property type="molecule type" value="Genomic_DNA"/>
</dbReference>
<accession>W8EYH1</accession>
<dbReference type="eggNOG" id="COG3279">
    <property type="taxonomic scope" value="Bacteria"/>
</dbReference>
<dbReference type="Proteomes" id="UP000019423">
    <property type="component" value="Plasmid pHsw1"/>
</dbReference>
<dbReference type="InterPro" id="IPR001789">
    <property type="entry name" value="Sig_transdc_resp-reg_receiver"/>
</dbReference>
<reference evidence="4 5" key="1">
    <citation type="submission" date="2014-01" db="EMBL/GenBank/DDBJ databases">
        <title>Complete sequence of plasmid1 of ionizing-radiation resistance bacterium Hymenobacter swuensis DY53.</title>
        <authorList>
            <person name="Jung J.-H."/>
            <person name="Jeong S.-W."/>
            <person name="Joe M.-H."/>
            <person name="Cho y.-j."/>
            <person name="Kim M.-K."/>
            <person name="Lim S.-Y."/>
        </authorList>
    </citation>
    <scope>NUCLEOTIDE SEQUENCE [LARGE SCALE GENOMIC DNA]</scope>
    <source>
        <strain evidence="4 5">DY53</strain>
        <plasmid evidence="4 5">pHsw1</plasmid>
    </source>
</reference>
<dbReference type="GO" id="GO:0006355">
    <property type="term" value="P:regulation of DNA-templated transcription"/>
    <property type="evidence" value="ECO:0007669"/>
    <property type="project" value="TreeGrafter"/>
</dbReference>
<dbReference type="Pfam" id="PF00072">
    <property type="entry name" value="Response_reg"/>
    <property type="match status" value="1"/>
</dbReference>
<dbReference type="HOGENOM" id="CLU_1719856_0_0_10"/>
<sequence>MSCLRCLIVDDEPLARQLLAEYVGKVSFLALHAACASPLAALDILRTNPIDLLLPDVHMPELTGLELLFTLAHPPLVILTTAHSQYALQGFEVNAVDYLLKPITFERFLRAAHKAGDRRLSPAAAPLLPPHTGRAGIPVHQGWGAAAQSEPG</sequence>
<dbReference type="PROSITE" id="PS50110">
    <property type="entry name" value="RESPONSE_REGULATORY"/>
    <property type="match status" value="1"/>
</dbReference>
<dbReference type="SMART" id="SM00448">
    <property type="entry name" value="REC"/>
    <property type="match status" value="1"/>
</dbReference>
<evidence type="ECO:0000313" key="5">
    <source>
        <dbReference type="Proteomes" id="UP000019423"/>
    </source>
</evidence>
<evidence type="ECO:0000313" key="4">
    <source>
        <dbReference type="EMBL" id="AHJ95396.1"/>
    </source>
</evidence>
<organism evidence="4 5">
    <name type="scientific">Hymenobacter swuensis DY53</name>
    <dbReference type="NCBI Taxonomy" id="1227739"/>
    <lineage>
        <taxon>Bacteria</taxon>
        <taxon>Pseudomonadati</taxon>
        <taxon>Bacteroidota</taxon>
        <taxon>Cytophagia</taxon>
        <taxon>Cytophagales</taxon>
        <taxon>Hymenobacteraceae</taxon>
        <taxon>Hymenobacter</taxon>
    </lineage>
</organism>
<keyword evidence="4" id="KW-0614">Plasmid</keyword>
<dbReference type="PANTHER" id="PTHR48111:SF17">
    <property type="entry name" value="TRANSCRIPTIONAL REGULATORY PROTEIN YPDB"/>
    <property type="match status" value="1"/>
</dbReference>
<keyword evidence="5" id="KW-1185">Reference proteome</keyword>
<dbReference type="KEGG" id="hsw:Hsw_PA0063"/>
<feature type="domain" description="Response regulatory" evidence="3">
    <location>
        <begin position="5"/>
        <end position="116"/>
    </location>
</feature>
<dbReference type="SUPFAM" id="SSF52172">
    <property type="entry name" value="CheY-like"/>
    <property type="match status" value="1"/>
</dbReference>
<feature type="modified residue" description="4-aspartylphosphate" evidence="2">
    <location>
        <position position="56"/>
    </location>
</feature>
<dbReference type="GO" id="GO:0005829">
    <property type="term" value="C:cytosol"/>
    <property type="evidence" value="ECO:0007669"/>
    <property type="project" value="TreeGrafter"/>
</dbReference>
<dbReference type="InterPro" id="IPR011006">
    <property type="entry name" value="CheY-like_superfamily"/>
</dbReference>
<dbReference type="InterPro" id="IPR039420">
    <property type="entry name" value="WalR-like"/>
</dbReference>
<dbReference type="RefSeq" id="WP_052345944.1">
    <property type="nucleotide sequence ID" value="NZ_CP007144.1"/>
</dbReference>
<dbReference type="PATRIC" id="fig|1227739.3.peg.98"/>
<dbReference type="GO" id="GO:0032993">
    <property type="term" value="C:protein-DNA complex"/>
    <property type="evidence" value="ECO:0007669"/>
    <property type="project" value="TreeGrafter"/>
</dbReference>
<evidence type="ECO:0000256" key="1">
    <source>
        <dbReference type="ARBA" id="ARBA00023125"/>
    </source>
</evidence>
<gene>
    <name evidence="4" type="ORF">Hsw_PA0063</name>
</gene>
<dbReference type="AlphaFoldDB" id="W8EYH1"/>
<dbReference type="GO" id="GO:0000156">
    <property type="term" value="F:phosphorelay response regulator activity"/>
    <property type="evidence" value="ECO:0007669"/>
    <property type="project" value="TreeGrafter"/>
</dbReference>
<keyword evidence="1" id="KW-0238">DNA-binding</keyword>
<evidence type="ECO:0000256" key="2">
    <source>
        <dbReference type="PROSITE-ProRule" id="PRU00169"/>
    </source>
</evidence>
<proteinExistence type="predicted"/>
<dbReference type="GO" id="GO:0000976">
    <property type="term" value="F:transcription cis-regulatory region binding"/>
    <property type="evidence" value="ECO:0007669"/>
    <property type="project" value="TreeGrafter"/>
</dbReference>
<dbReference type="PANTHER" id="PTHR48111">
    <property type="entry name" value="REGULATOR OF RPOS"/>
    <property type="match status" value="1"/>
</dbReference>
<dbReference type="OrthoDB" id="1646880at2"/>
<keyword evidence="2" id="KW-0597">Phosphoprotein</keyword>
<dbReference type="Gene3D" id="3.40.50.2300">
    <property type="match status" value="1"/>
</dbReference>
<evidence type="ECO:0000259" key="3">
    <source>
        <dbReference type="PROSITE" id="PS50110"/>
    </source>
</evidence>
<name>W8EYH1_9BACT</name>
<protein>
    <submittedName>
        <fullName evidence="4">Transcriptional regulator, LytTR family</fullName>
    </submittedName>
</protein>